<dbReference type="AlphaFoldDB" id="A0A3B1C8D9"/>
<gene>
    <name evidence="1" type="ORF">MNBD_IGNAVI01-1</name>
</gene>
<name>A0A3B1C8D9_9ZZZZ</name>
<sequence>MNNWDNLATYFKYPQEIRTVIYTTNAVEAVHRLRHGGLEKLLNLDLFSLLACPPLAE</sequence>
<reference evidence="1" key="1">
    <citation type="submission" date="2018-06" db="EMBL/GenBank/DDBJ databases">
        <authorList>
            <person name="Zhirakovskaya E."/>
        </authorList>
    </citation>
    <scope>NUCLEOTIDE SEQUENCE</scope>
</reference>
<dbReference type="EMBL" id="UOGD01000356">
    <property type="protein sequence ID" value="VAX26786.1"/>
    <property type="molecule type" value="Genomic_DNA"/>
</dbReference>
<organism evidence="1">
    <name type="scientific">hydrothermal vent metagenome</name>
    <dbReference type="NCBI Taxonomy" id="652676"/>
    <lineage>
        <taxon>unclassified sequences</taxon>
        <taxon>metagenomes</taxon>
        <taxon>ecological metagenomes</taxon>
    </lineage>
</organism>
<protein>
    <submittedName>
        <fullName evidence="1">Mobile element protein</fullName>
    </submittedName>
</protein>
<evidence type="ECO:0000313" key="1">
    <source>
        <dbReference type="EMBL" id="VAX26786.1"/>
    </source>
</evidence>
<accession>A0A3B1C8D9</accession>
<proteinExistence type="predicted"/>